<dbReference type="SUPFAM" id="SSF81624">
    <property type="entry name" value="N-terminal domain of MutM-like DNA repair proteins"/>
    <property type="match status" value="1"/>
</dbReference>
<dbReference type="InterPro" id="IPR015887">
    <property type="entry name" value="DNA_glyclase_Znf_dom_DNA_BS"/>
</dbReference>
<protein>
    <recommendedName>
        <fullName evidence="2">DNA-(apurinic or apyrimidinic site) lyase</fullName>
        <ecNumber evidence="2">4.2.99.18</ecNumber>
    </recommendedName>
</protein>
<sequence length="257" mass="28202">MPEGDTVYRAATRLNRALAGRQLTRFELRVPKYAALDLSGLTVDGVVPRGKHLLTRIGEHTLHTHLGMDGSWQLVQLGGRWPRPDYLARVVLGTAAGTAVGFELPVVEMLSRDDEEDAVGHLGPDLLGDSWDAALAVENLRREPDAELAGALLEQRNLAGLGNVYVTELLFLRGLHPHTPVSGAGDLDRLVELGHKLIVANRDRVERTTTGDLRPGKRTYVYGRYGKPCLRCGTRIRRGLQGRERVAAWCPSCQPAP</sequence>
<dbReference type="Proteomes" id="UP000490386">
    <property type="component" value="Unassembled WGS sequence"/>
</dbReference>
<dbReference type="CDD" id="cd08971">
    <property type="entry name" value="AcNei2_N"/>
    <property type="match status" value="1"/>
</dbReference>
<dbReference type="PROSITE" id="PS01242">
    <property type="entry name" value="ZF_FPG_1"/>
    <property type="match status" value="1"/>
</dbReference>
<dbReference type="InterPro" id="IPR035937">
    <property type="entry name" value="FPG_N"/>
</dbReference>
<evidence type="ECO:0000256" key="9">
    <source>
        <dbReference type="ARBA" id="ARBA00023204"/>
    </source>
</evidence>
<evidence type="ECO:0000256" key="6">
    <source>
        <dbReference type="ARBA" id="ARBA00022801"/>
    </source>
</evidence>
<evidence type="ECO:0000256" key="2">
    <source>
        <dbReference type="ARBA" id="ARBA00012720"/>
    </source>
</evidence>
<keyword evidence="18" id="KW-1185">Reference proteome</keyword>
<proteinExistence type="inferred from homology"/>
<evidence type="ECO:0000256" key="12">
    <source>
        <dbReference type="ARBA" id="ARBA00023295"/>
    </source>
</evidence>
<evidence type="ECO:0000259" key="15">
    <source>
        <dbReference type="PROSITE" id="PS51066"/>
    </source>
</evidence>
<dbReference type="EC" id="4.2.99.18" evidence="2"/>
<keyword evidence="3" id="KW-0479">Metal-binding</keyword>
<dbReference type="PANTHER" id="PTHR42697:SF1">
    <property type="entry name" value="ENDONUCLEASE 8"/>
    <property type="match status" value="1"/>
</dbReference>
<reference evidence="17 18" key="1">
    <citation type="submission" date="2019-09" db="EMBL/GenBank/DDBJ databases">
        <title>Phylogeny of genus Pseudoclavibacter and closely related genus.</title>
        <authorList>
            <person name="Li Y."/>
        </authorList>
    </citation>
    <scope>NUCLEOTIDE SEQUENCE [LARGE SCALE GENOMIC DNA]</scope>
    <source>
        <strain evidence="17 18">THG-MD12</strain>
    </source>
</reference>
<dbReference type="InterPro" id="IPR010979">
    <property type="entry name" value="Ribosomal_uS13-like_H2TH"/>
</dbReference>
<keyword evidence="11" id="KW-0511">Multifunctional enzyme</keyword>
<dbReference type="InterPro" id="IPR015886">
    <property type="entry name" value="H2TH_FPG"/>
</dbReference>
<keyword evidence="8" id="KW-0238">DNA-binding</keyword>
<dbReference type="SUPFAM" id="SSF46946">
    <property type="entry name" value="S13-like H2TH domain"/>
    <property type="match status" value="1"/>
</dbReference>
<keyword evidence="6" id="KW-0378">Hydrolase</keyword>
<name>A0A7J5B7E9_9MICO</name>
<evidence type="ECO:0000256" key="14">
    <source>
        <dbReference type="PROSITE-ProRule" id="PRU00391"/>
    </source>
</evidence>
<keyword evidence="5 14" id="KW-0863">Zinc-finger</keyword>
<evidence type="ECO:0000259" key="16">
    <source>
        <dbReference type="PROSITE" id="PS51068"/>
    </source>
</evidence>
<dbReference type="EMBL" id="WBJX01000001">
    <property type="protein sequence ID" value="KAB1639260.1"/>
    <property type="molecule type" value="Genomic_DNA"/>
</dbReference>
<dbReference type="SMART" id="SM00898">
    <property type="entry name" value="Fapy_DNA_glyco"/>
    <property type="match status" value="1"/>
</dbReference>
<dbReference type="InterPro" id="IPR044090">
    <property type="entry name" value="Nei2_N"/>
</dbReference>
<dbReference type="AlphaFoldDB" id="A0A7J5B7E9"/>
<dbReference type="Pfam" id="PF01149">
    <property type="entry name" value="Fapy_DNA_glyco"/>
    <property type="match status" value="1"/>
</dbReference>
<comment type="caution">
    <text evidence="17">The sequence shown here is derived from an EMBL/GenBank/DDBJ whole genome shotgun (WGS) entry which is preliminary data.</text>
</comment>
<feature type="domain" description="FPG-type" evidence="15">
    <location>
        <begin position="220"/>
        <end position="255"/>
    </location>
</feature>
<keyword evidence="9" id="KW-0234">DNA repair</keyword>
<keyword evidence="7" id="KW-0862">Zinc</keyword>
<dbReference type="Gene3D" id="3.20.190.10">
    <property type="entry name" value="MutM-like, N-terminal"/>
    <property type="match status" value="1"/>
</dbReference>
<comment type="similarity">
    <text evidence="1">Belongs to the FPG family.</text>
</comment>
<evidence type="ECO:0000256" key="13">
    <source>
        <dbReference type="ARBA" id="ARBA00044632"/>
    </source>
</evidence>
<feature type="domain" description="Formamidopyrimidine-DNA glycosylase catalytic" evidence="16">
    <location>
        <begin position="2"/>
        <end position="109"/>
    </location>
</feature>
<dbReference type="InterPro" id="IPR012319">
    <property type="entry name" value="FPG_cat"/>
</dbReference>
<gene>
    <name evidence="17" type="ORF">F8O03_02665</name>
</gene>
<dbReference type="GO" id="GO:0003684">
    <property type="term" value="F:damaged DNA binding"/>
    <property type="evidence" value="ECO:0007669"/>
    <property type="project" value="InterPro"/>
</dbReference>
<keyword evidence="4" id="KW-0227">DNA damage</keyword>
<organism evidence="17 18">
    <name type="scientific">Pseudoclavibacter terrae</name>
    <dbReference type="NCBI Taxonomy" id="1530195"/>
    <lineage>
        <taxon>Bacteria</taxon>
        <taxon>Bacillati</taxon>
        <taxon>Actinomycetota</taxon>
        <taxon>Actinomycetes</taxon>
        <taxon>Micrococcales</taxon>
        <taxon>Microbacteriaceae</taxon>
        <taxon>Pseudoclavibacter</taxon>
    </lineage>
</organism>
<evidence type="ECO:0000256" key="4">
    <source>
        <dbReference type="ARBA" id="ARBA00022763"/>
    </source>
</evidence>
<evidence type="ECO:0000256" key="7">
    <source>
        <dbReference type="ARBA" id="ARBA00022833"/>
    </source>
</evidence>
<dbReference type="RefSeq" id="WP_151422266.1">
    <property type="nucleotide sequence ID" value="NZ_WBJX01000001.1"/>
</dbReference>
<dbReference type="GO" id="GO:0000703">
    <property type="term" value="F:oxidized pyrimidine nucleobase lesion DNA N-glycosylase activity"/>
    <property type="evidence" value="ECO:0007669"/>
    <property type="project" value="TreeGrafter"/>
</dbReference>
<dbReference type="GO" id="GO:0008270">
    <property type="term" value="F:zinc ion binding"/>
    <property type="evidence" value="ECO:0007669"/>
    <property type="project" value="UniProtKB-KW"/>
</dbReference>
<dbReference type="SUPFAM" id="SSF57716">
    <property type="entry name" value="Glucocorticoid receptor-like (DNA-binding domain)"/>
    <property type="match status" value="1"/>
</dbReference>
<dbReference type="PANTHER" id="PTHR42697">
    <property type="entry name" value="ENDONUCLEASE 8"/>
    <property type="match status" value="1"/>
</dbReference>
<evidence type="ECO:0000256" key="10">
    <source>
        <dbReference type="ARBA" id="ARBA00023239"/>
    </source>
</evidence>
<keyword evidence="12" id="KW-0326">Glycosidase</keyword>
<dbReference type="PROSITE" id="PS51066">
    <property type="entry name" value="ZF_FPG_2"/>
    <property type="match status" value="1"/>
</dbReference>
<dbReference type="InterPro" id="IPR000214">
    <property type="entry name" value="Znf_DNA_glyclase/AP_lyase"/>
</dbReference>
<accession>A0A7J5B7E9</accession>
<dbReference type="Pfam" id="PF06831">
    <property type="entry name" value="H2TH"/>
    <property type="match status" value="1"/>
</dbReference>
<dbReference type="PROSITE" id="PS51068">
    <property type="entry name" value="FPG_CAT"/>
    <property type="match status" value="1"/>
</dbReference>
<evidence type="ECO:0000256" key="11">
    <source>
        <dbReference type="ARBA" id="ARBA00023268"/>
    </source>
</evidence>
<evidence type="ECO:0000256" key="5">
    <source>
        <dbReference type="ARBA" id="ARBA00022771"/>
    </source>
</evidence>
<dbReference type="GO" id="GO:0140078">
    <property type="term" value="F:class I DNA-(apurinic or apyrimidinic site) endonuclease activity"/>
    <property type="evidence" value="ECO:0007669"/>
    <property type="project" value="UniProtKB-EC"/>
</dbReference>
<evidence type="ECO:0000313" key="17">
    <source>
        <dbReference type="EMBL" id="KAB1639260.1"/>
    </source>
</evidence>
<dbReference type="SMART" id="SM01232">
    <property type="entry name" value="H2TH"/>
    <property type="match status" value="1"/>
</dbReference>
<comment type="catalytic activity">
    <reaction evidence="13">
        <text>2'-deoxyribonucleotide-(2'-deoxyribose 5'-phosphate)-2'-deoxyribonucleotide-DNA = a 3'-end 2'-deoxyribonucleotide-(2,3-dehydro-2,3-deoxyribose 5'-phosphate)-DNA + a 5'-end 5'-phospho-2'-deoxyribonucleoside-DNA + H(+)</text>
        <dbReference type="Rhea" id="RHEA:66592"/>
        <dbReference type="Rhea" id="RHEA-COMP:13180"/>
        <dbReference type="Rhea" id="RHEA-COMP:16897"/>
        <dbReference type="Rhea" id="RHEA-COMP:17067"/>
        <dbReference type="ChEBI" id="CHEBI:15378"/>
        <dbReference type="ChEBI" id="CHEBI:136412"/>
        <dbReference type="ChEBI" id="CHEBI:157695"/>
        <dbReference type="ChEBI" id="CHEBI:167181"/>
        <dbReference type="EC" id="4.2.99.18"/>
    </reaction>
</comment>
<dbReference type="GO" id="GO:0006284">
    <property type="term" value="P:base-excision repair"/>
    <property type="evidence" value="ECO:0007669"/>
    <property type="project" value="InterPro"/>
</dbReference>
<dbReference type="OrthoDB" id="9800855at2"/>
<keyword evidence="10" id="KW-0456">Lyase</keyword>
<evidence type="ECO:0000256" key="3">
    <source>
        <dbReference type="ARBA" id="ARBA00022723"/>
    </source>
</evidence>
<evidence type="ECO:0000256" key="8">
    <source>
        <dbReference type="ARBA" id="ARBA00023125"/>
    </source>
</evidence>
<evidence type="ECO:0000256" key="1">
    <source>
        <dbReference type="ARBA" id="ARBA00009409"/>
    </source>
</evidence>
<evidence type="ECO:0000313" key="18">
    <source>
        <dbReference type="Proteomes" id="UP000490386"/>
    </source>
</evidence>
<dbReference type="Gene3D" id="1.10.8.50">
    <property type="match status" value="1"/>
</dbReference>